<keyword evidence="3" id="KW-1185">Reference proteome</keyword>
<feature type="domain" description="CRISPR system ring nuclease SSO2081-like" evidence="1">
    <location>
        <begin position="12"/>
        <end position="219"/>
    </location>
</feature>
<evidence type="ECO:0000259" key="1">
    <source>
        <dbReference type="Pfam" id="PF09623"/>
    </source>
</evidence>
<dbReference type="OrthoDB" id="9805822at2"/>
<dbReference type="Pfam" id="PF09623">
    <property type="entry name" value="Cas_NE0113"/>
    <property type="match status" value="1"/>
</dbReference>
<evidence type="ECO:0000313" key="2">
    <source>
        <dbReference type="EMBL" id="KAA0874809.1"/>
    </source>
</evidence>
<dbReference type="NCBIfam" id="TIGR02584">
    <property type="entry name" value="cas_NE0113"/>
    <property type="match status" value="1"/>
</dbReference>
<dbReference type="RefSeq" id="WP_149390989.1">
    <property type="nucleotide sequence ID" value="NZ_SMRS01000005.1"/>
</dbReference>
<dbReference type="EMBL" id="SMRS01000005">
    <property type="protein sequence ID" value="KAA0874809.1"/>
    <property type="molecule type" value="Genomic_DNA"/>
</dbReference>
<proteinExistence type="predicted"/>
<gene>
    <name evidence="2" type="ORF">E1H14_08325</name>
</gene>
<comment type="caution">
    <text evidence="2">The sequence shown here is derived from an EMBL/GenBank/DDBJ whole genome shotgun (WGS) entry which is preliminary data.</text>
</comment>
<dbReference type="InterPro" id="IPR013413">
    <property type="entry name" value="CRISPR-assoc_prot_NE0113"/>
</dbReference>
<accession>A0A5A9W3N5</accession>
<name>A0A5A9W3N5_9GAMM</name>
<organism evidence="2 3">
    <name type="scientific">Nitrincola tapanii</name>
    <dbReference type="NCBI Taxonomy" id="1708751"/>
    <lineage>
        <taxon>Bacteria</taxon>
        <taxon>Pseudomonadati</taxon>
        <taxon>Pseudomonadota</taxon>
        <taxon>Gammaproteobacteria</taxon>
        <taxon>Oceanospirillales</taxon>
        <taxon>Oceanospirillaceae</taxon>
        <taxon>Nitrincola</taxon>
    </lineage>
</organism>
<reference evidence="2 3" key="1">
    <citation type="submission" date="2019-03" db="EMBL/GenBank/DDBJ databases">
        <title>Nitrincola sp. nov. isolated from an Indian soda lake.</title>
        <authorList>
            <person name="Joshi A."/>
            <person name="Thite S.V."/>
            <person name="Joseph N."/>
            <person name="Dhotre D."/>
            <person name="Moorthy M."/>
            <person name="Shouche Y.S."/>
        </authorList>
    </citation>
    <scope>NUCLEOTIDE SEQUENCE [LARGE SCALE GENOMIC DNA]</scope>
    <source>
        <strain evidence="2 3">MEB193</strain>
    </source>
</reference>
<sequence>MKTMLLAVSGMSPAIITETLYGINKRGDAWPKSIKIITTSIGAEKIWQGLVEHQQLEHLCVELDKPLIQITREDILVVPNAAGEPVVDARSEEDHEALANFIMSTVRDLTQDDHTSIHASLAGGRKTMTFYLGYAMTLFGRHFDRLSHVLVSEGFEGHPDFYFPTRSSREITNRDGEKLDTKNAVVTLADIPFIRQRQLVPEMLTEFGERVNFRKLVDQINLGEDVKHLKLQVNAKAQTVRISSPAYPSIDVEVGFSGIWSWTLYLLILEESLLQPEQGRGGFTRPSKPDDILPIMMATKLAALKDIQLRSETANEMLNELLQYDQLVDAHPNLERTFKPIIEKGGVTGSQFDSYLQQLQKSLQHALPKNLANALLPTQIYGEDGALLNNTGKSKHKGAGYGIALPEPLQQIDIV</sequence>
<dbReference type="InterPro" id="IPR019092">
    <property type="entry name" value="SSO2081-like_dom"/>
</dbReference>
<evidence type="ECO:0000313" key="3">
    <source>
        <dbReference type="Proteomes" id="UP000325302"/>
    </source>
</evidence>
<protein>
    <submittedName>
        <fullName evidence="2">TIGR02584 family CRISPR-associated protein</fullName>
    </submittedName>
</protein>
<dbReference type="AlphaFoldDB" id="A0A5A9W3N5"/>
<dbReference type="Proteomes" id="UP000325302">
    <property type="component" value="Unassembled WGS sequence"/>
</dbReference>